<keyword evidence="5" id="KW-1185">Reference proteome</keyword>
<sequence>MKISGKKVGKLLLVDDEKFILALLQDILRDIADVIITAHNGREGLKKVKTEKPDIVISDVMMPEMNGYQFLQAVRESPETMNLPFILLTVKDQPVDIKRGRAFKADYYFTKPFDQIQLIKAIEELASTL</sequence>
<dbReference type="Pfam" id="PF00072">
    <property type="entry name" value="Response_reg"/>
    <property type="match status" value="1"/>
</dbReference>
<dbReference type="PROSITE" id="PS50110">
    <property type="entry name" value="RESPONSE_REGULATORY"/>
    <property type="match status" value="1"/>
</dbReference>
<evidence type="ECO:0000313" key="5">
    <source>
        <dbReference type="Proteomes" id="UP001594351"/>
    </source>
</evidence>
<name>A0ABV6YUC5_UNCC1</name>
<evidence type="ECO:0000259" key="3">
    <source>
        <dbReference type="PROSITE" id="PS50110"/>
    </source>
</evidence>
<dbReference type="SMART" id="SM00448">
    <property type="entry name" value="REC"/>
    <property type="match status" value="1"/>
</dbReference>
<dbReference type="InterPro" id="IPR011006">
    <property type="entry name" value="CheY-like_superfamily"/>
</dbReference>
<dbReference type="SUPFAM" id="SSF52172">
    <property type="entry name" value="CheY-like"/>
    <property type="match status" value="1"/>
</dbReference>
<keyword evidence="1 2" id="KW-0597">Phosphoprotein</keyword>
<dbReference type="Gene3D" id="3.40.50.2300">
    <property type="match status" value="1"/>
</dbReference>
<protein>
    <submittedName>
        <fullName evidence="4">Response regulator</fullName>
    </submittedName>
</protein>
<organism evidence="4 5">
    <name type="scientific">candidate division CSSED10-310 bacterium</name>
    <dbReference type="NCBI Taxonomy" id="2855610"/>
    <lineage>
        <taxon>Bacteria</taxon>
        <taxon>Bacteria division CSSED10-310</taxon>
    </lineage>
</organism>
<gene>
    <name evidence="4" type="ORF">ACFL27_06315</name>
</gene>
<feature type="domain" description="Response regulatory" evidence="3">
    <location>
        <begin position="10"/>
        <end position="126"/>
    </location>
</feature>
<accession>A0ABV6YUC5</accession>
<dbReference type="InterPro" id="IPR050595">
    <property type="entry name" value="Bact_response_regulator"/>
</dbReference>
<dbReference type="PANTHER" id="PTHR44591">
    <property type="entry name" value="STRESS RESPONSE REGULATOR PROTEIN 1"/>
    <property type="match status" value="1"/>
</dbReference>
<proteinExistence type="predicted"/>
<evidence type="ECO:0000313" key="4">
    <source>
        <dbReference type="EMBL" id="MFC1849805.1"/>
    </source>
</evidence>
<dbReference type="PANTHER" id="PTHR44591:SF3">
    <property type="entry name" value="RESPONSE REGULATORY DOMAIN-CONTAINING PROTEIN"/>
    <property type="match status" value="1"/>
</dbReference>
<reference evidence="4 5" key="1">
    <citation type="submission" date="2024-09" db="EMBL/GenBank/DDBJ databases">
        <title>Laminarin stimulates single cell rates of sulfate reduction while oxygen inhibits transcriptomic activity in coastal marine sediment.</title>
        <authorList>
            <person name="Lindsay M."/>
            <person name="Orcutt B."/>
            <person name="Emerson D."/>
            <person name="Stepanauskas R."/>
            <person name="D'Angelo T."/>
        </authorList>
    </citation>
    <scope>NUCLEOTIDE SEQUENCE [LARGE SCALE GENOMIC DNA]</scope>
    <source>
        <strain evidence="4">SAG AM-311-K15</strain>
    </source>
</reference>
<comment type="caution">
    <text evidence="4">The sequence shown here is derived from an EMBL/GenBank/DDBJ whole genome shotgun (WGS) entry which is preliminary data.</text>
</comment>
<dbReference type="InterPro" id="IPR001789">
    <property type="entry name" value="Sig_transdc_resp-reg_receiver"/>
</dbReference>
<evidence type="ECO:0000256" key="2">
    <source>
        <dbReference type="PROSITE-ProRule" id="PRU00169"/>
    </source>
</evidence>
<dbReference type="EMBL" id="JBHPBY010000060">
    <property type="protein sequence ID" value="MFC1849805.1"/>
    <property type="molecule type" value="Genomic_DNA"/>
</dbReference>
<dbReference type="Proteomes" id="UP001594351">
    <property type="component" value="Unassembled WGS sequence"/>
</dbReference>
<evidence type="ECO:0000256" key="1">
    <source>
        <dbReference type="ARBA" id="ARBA00022553"/>
    </source>
</evidence>
<feature type="modified residue" description="4-aspartylphosphate" evidence="2">
    <location>
        <position position="59"/>
    </location>
</feature>